<evidence type="ECO:0000256" key="1">
    <source>
        <dbReference type="ARBA" id="ARBA00004365"/>
    </source>
</evidence>
<keyword evidence="11" id="KW-0282">Flagellum</keyword>
<dbReference type="InterPro" id="IPR001444">
    <property type="entry name" value="Flag_bb_rod_N"/>
</dbReference>
<feature type="domain" description="Flagellar basal-body/hook protein C-terminal" evidence="9">
    <location>
        <begin position="426"/>
        <end position="464"/>
    </location>
</feature>
<evidence type="ECO:0000256" key="2">
    <source>
        <dbReference type="ARBA" id="ARBA00004613"/>
    </source>
</evidence>
<keyword evidence="12" id="KW-1185">Reference proteome</keyword>
<keyword evidence="11" id="KW-0969">Cilium</keyword>
<feature type="domain" description="Flagellar hook-associated protein FlgK helical" evidence="10">
    <location>
        <begin position="99"/>
        <end position="334"/>
    </location>
</feature>
<evidence type="ECO:0000256" key="3">
    <source>
        <dbReference type="ARBA" id="ARBA00009677"/>
    </source>
</evidence>
<comment type="similarity">
    <text evidence="3 7">Belongs to the flagella basal body rod proteins family.</text>
</comment>
<dbReference type="Pfam" id="PF06429">
    <property type="entry name" value="Flg_bbr_C"/>
    <property type="match status" value="1"/>
</dbReference>
<sequence>MSTFRGISASLTALHANQRAMEVTANNIANVNTEGYTRQRVNLTEIGGPSVPGVHAQARPVGDGVMIDNVQRLRDAFLESRGRVEHGQQAYLQGTQQTLGRIEAAFAEPGENALQAQLGEMWNAFADVANKPDDQAARSALVVRSTVVADTIRNASGQMESVWNTAHEQLNALVTEVNATARTVAELNQAVVSNSNIGQPANDLADKRDLAVMKLVELTGGTVHDRPDGSVDVQVGGSLLVLGSTSRQFQEPTGAHDIGDAKLGSFVEVRWADGNNPKVATSAGKLGAALETLNSTLPTYSKRLDEVAKDLADTVNTVHAQGQTDAGVRGGAYFGSGSADPVNASNIRMEISDLKDLAIADYGAAPGAKDGTNADRMADLAKEPDGPDQRYKRMVVDLGVQTQATNRRVEIQNGIVNEVDAQRAGESGVNLDEEMTNLVQFERGYQAAARVITTIDEMLDTLINRM</sequence>
<dbReference type="InterPro" id="IPR053927">
    <property type="entry name" value="FlgK_helical"/>
</dbReference>
<dbReference type="Proteomes" id="UP000635606">
    <property type="component" value="Unassembled WGS sequence"/>
</dbReference>
<dbReference type="InterPro" id="IPR010930">
    <property type="entry name" value="Flg_bb/hook_C_dom"/>
</dbReference>
<dbReference type="GO" id="GO:0005198">
    <property type="term" value="F:structural molecule activity"/>
    <property type="evidence" value="ECO:0007669"/>
    <property type="project" value="UniProtKB-UniRule"/>
</dbReference>
<dbReference type="SUPFAM" id="SSF64518">
    <property type="entry name" value="Phase 1 flagellin"/>
    <property type="match status" value="1"/>
</dbReference>
<evidence type="ECO:0000259" key="8">
    <source>
        <dbReference type="Pfam" id="PF00460"/>
    </source>
</evidence>
<evidence type="ECO:0000256" key="4">
    <source>
        <dbReference type="ARBA" id="ARBA00016244"/>
    </source>
</evidence>
<evidence type="ECO:0000259" key="10">
    <source>
        <dbReference type="Pfam" id="PF22638"/>
    </source>
</evidence>
<dbReference type="InterPro" id="IPR019776">
    <property type="entry name" value="Flagellar_basal_body_rod_CS"/>
</dbReference>
<organism evidence="11 12">
    <name type="scientific">Virgisporangium ochraceum</name>
    <dbReference type="NCBI Taxonomy" id="65505"/>
    <lineage>
        <taxon>Bacteria</taxon>
        <taxon>Bacillati</taxon>
        <taxon>Actinomycetota</taxon>
        <taxon>Actinomycetes</taxon>
        <taxon>Micromonosporales</taxon>
        <taxon>Micromonosporaceae</taxon>
        <taxon>Virgisporangium</taxon>
    </lineage>
</organism>
<keyword evidence="11" id="KW-0966">Cell projection</keyword>
<comment type="caution">
    <text evidence="11">The sequence shown here is derived from an EMBL/GenBank/DDBJ whole genome shotgun (WGS) entry which is preliminary data.</text>
</comment>
<accession>A0A8J3ZXB3</accession>
<dbReference type="GO" id="GO:0005576">
    <property type="term" value="C:extracellular region"/>
    <property type="evidence" value="ECO:0007669"/>
    <property type="project" value="UniProtKB-SubCell"/>
</dbReference>
<dbReference type="InterPro" id="IPR002371">
    <property type="entry name" value="FlgK"/>
</dbReference>
<evidence type="ECO:0000259" key="9">
    <source>
        <dbReference type="Pfam" id="PF06429"/>
    </source>
</evidence>
<dbReference type="PANTHER" id="PTHR30033">
    <property type="entry name" value="FLAGELLAR HOOK-ASSOCIATED PROTEIN 1"/>
    <property type="match status" value="1"/>
</dbReference>
<dbReference type="PROSITE" id="PS00588">
    <property type="entry name" value="FLAGELLA_BB_ROD"/>
    <property type="match status" value="1"/>
</dbReference>
<feature type="domain" description="Flagellar basal body rod protein N-terminal" evidence="8">
    <location>
        <begin position="10"/>
        <end position="37"/>
    </location>
</feature>
<keyword evidence="5 7" id="KW-0964">Secreted</keyword>
<dbReference type="Pfam" id="PF00460">
    <property type="entry name" value="Flg_bb_rod"/>
    <property type="match status" value="1"/>
</dbReference>
<dbReference type="GO" id="GO:0009424">
    <property type="term" value="C:bacterial-type flagellum hook"/>
    <property type="evidence" value="ECO:0007669"/>
    <property type="project" value="UniProtKB-UniRule"/>
</dbReference>
<dbReference type="Pfam" id="PF22638">
    <property type="entry name" value="FlgK_D1"/>
    <property type="match status" value="1"/>
</dbReference>
<dbReference type="GO" id="GO:0044780">
    <property type="term" value="P:bacterial-type flagellum assembly"/>
    <property type="evidence" value="ECO:0007669"/>
    <property type="project" value="InterPro"/>
</dbReference>
<dbReference type="EMBL" id="BOPH01000069">
    <property type="protein sequence ID" value="GIJ69878.1"/>
    <property type="molecule type" value="Genomic_DNA"/>
</dbReference>
<reference evidence="11" key="1">
    <citation type="submission" date="2021-01" db="EMBL/GenBank/DDBJ databases">
        <title>Whole genome shotgun sequence of Virgisporangium ochraceum NBRC 16418.</title>
        <authorList>
            <person name="Komaki H."/>
            <person name="Tamura T."/>
        </authorList>
    </citation>
    <scope>NUCLEOTIDE SEQUENCE</scope>
    <source>
        <strain evidence="11">NBRC 16418</strain>
    </source>
</reference>
<evidence type="ECO:0000313" key="12">
    <source>
        <dbReference type="Proteomes" id="UP000635606"/>
    </source>
</evidence>
<dbReference type="PRINTS" id="PR01005">
    <property type="entry name" value="FLGHOOKAP1"/>
</dbReference>
<comment type="subcellular location">
    <subcellularLocation>
        <location evidence="1 7">Bacterial flagellum</location>
    </subcellularLocation>
    <subcellularLocation>
        <location evidence="2 7">Secreted</location>
    </subcellularLocation>
</comment>
<name>A0A8J3ZXB3_9ACTN</name>
<dbReference type="PANTHER" id="PTHR30033:SF1">
    <property type="entry name" value="FLAGELLAR HOOK-ASSOCIATED PROTEIN 1"/>
    <property type="match status" value="1"/>
</dbReference>
<evidence type="ECO:0000256" key="5">
    <source>
        <dbReference type="ARBA" id="ARBA00022525"/>
    </source>
</evidence>
<keyword evidence="6 7" id="KW-0975">Bacterial flagellum</keyword>
<evidence type="ECO:0000313" key="11">
    <source>
        <dbReference type="EMBL" id="GIJ69878.1"/>
    </source>
</evidence>
<proteinExistence type="inferred from homology"/>
<evidence type="ECO:0000256" key="6">
    <source>
        <dbReference type="ARBA" id="ARBA00023143"/>
    </source>
</evidence>
<gene>
    <name evidence="7 11" type="primary">flgK</name>
    <name evidence="11" type="ORF">Voc01_047950</name>
</gene>
<protein>
    <recommendedName>
        <fullName evidence="4 7">Flagellar hook-associated protein 1</fullName>
        <shortName evidence="7">HAP1</shortName>
    </recommendedName>
</protein>
<dbReference type="RefSeq" id="WP_203929795.1">
    <property type="nucleotide sequence ID" value="NZ_BOPH01000069.1"/>
</dbReference>
<dbReference type="NCBIfam" id="TIGR02492">
    <property type="entry name" value="flgK_ends"/>
    <property type="match status" value="1"/>
</dbReference>
<evidence type="ECO:0000256" key="7">
    <source>
        <dbReference type="RuleBase" id="RU362065"/>
    </source>
</evidence>
<dbReference type="AlphaFoldDB" id="A0A8J3ZXB3"/>